<keyword evidence="1" id="KW-0472">Membrane</keyword>
<accession>A0ABV2UWN6</accession>
<evidence type="ECO:0000313" key="3">
    <source>
        <dbReference type="Proteomes" id="UP001550210"/>
    </source>
</evidence>
<organism evidence="2 3">
    <name type="scientific">Streptomyces ossamyceticus</name>
    <dbReference type="NCBI Taxonomy" id="249581"/>
    <lineage>
        <taxon>Bacteria</taxon>
        <taxon>Bacillati</taxon>
        <taxon>Actinomycetota</taxon>
        <taxon>Actinomycetes</taxon>
        <taxon>Kitasatosporales</taxon>
        <taxon>Streptomycetaceae</taxon>
        <taxon>Streptomyces</taxon>
    </lineage>
</organism>
<comment type="caution">
    <text evidence="2">The sequence shown here is derived from an EMBL/GenBank/DDBJ whole genome shotgun (WGS) entry which is preliminary data.</text>
</comment>
<feature type="transmembrane region" description="Helical" evidence="1">
    <location>
        <begin position="68"/>
        <end position="87"/>
    </location>
</feature>
<proteinExistence type="predicted"/>
<feature type="transmembrane region" description="Helical" evidence="1">
    <location>
        <begin position="29"/>
        <end position="47"/>
    </location>
</feature>
<sequence length="118" mass="13212">MTALIAGVLGAACIYLVMFNEFDESELVTITPLWFFPIVFGLYGFVSQRLLRRISAGHAETLSQAARMSIEVAGYWALPALFPFLVLRWRSSLLVSLAAAVFWAVLLWFFFAAVFPTL</sequence>
<gene>
    <name evidence="2" type="ORF">ABZZ21_15535</name>
</gene>
<reference evidence="2 3" key="1">
    <citation type="submission" date="2024-06" db="EMBL/GenBank/DDBJ databases">
        <title>The Natural Products Discovery Center: Release of the First 8490 Sequenced Strains for Exploring Actinobacteria Biosynthetic Diversity.</title>
        <authorList>
            <person name="Kalkreuter E."/>
            <person name="Kautsar S.A."/>
            <person name="Yang D."/>
            <person name="Bader C.D."/>
            <person name="Teijaro C.N."/>
            <person name="Fluegel L."/>
            <person name="Davis C.M."/>
            <person name="Simpson J.R."/>
            <person name="Lauterbach L."/>
            <person name="Steele A.D."/>
            <person name="Gui C."/>
            <person name="Meng S."/>
            <person name="Li G."/>
            <person name="Viehrig K."/>
            <person name="Ye F."/>
            <person name="Su P."/>
            <person name="Kiefer A.F."/>
            <person name="Nichols A."/>
            <person name="Cepeda A.J."/>
            <person name="Yan W."/>
            <person name="Fan B."/>
            <person name="Jiang Y."/>
            <person name="Adhikari A."/>
            <person name="Zheng C.-J."/>
            <person name="Schuster L."/>
            <person name="Cowan T.M."/>
            <person name="Smanski M.J."/>
            <person name="Chevrette M.G."/>
            <person name="De Carvalho L.P.S."/>
            <person name="Shen B."/>
        </authorList>
    </citation>
    <scope>NUCLEOTIDE SEQUENCE [LARGE SCALE GENOMIC DNA]</scope>
    <source>
        <strain evidence="2 3">NPDC006434</strain>
    </source>
</reference>
<name>A0ABV2UWN6_9ACTN</name>
<protein>
    <submittedName>
        <fullName evidence="2">Uncharacterized protein</fullName>
    </submittedName>
</protein>
<evidence type="ECO:0000313" key="2">
    <source>
        <dbReference type="EMBL" id="MET9845952.1"/>
    </source>
</evidence>
<evidence type="ECO:0000256" key="1">
    <source>
        <dbReference type="SAM" id="Phobius"/>
    </source>
</evidence>
<dbReference type="RefSeq" id="WP_355397204.1">
    <property type="nucleotide sequence ID" value="NZ_JBEGHN010000005.1"/>
</dbReference>
<dbReference type="EMBL" id="JBEXPZ010000018">
    <property type="protein sequence ID" value="MET9845952.1"/>
    <property type="molecule type" value="Genomic_DNA"/>
</dbReference>
<keyword evidence="1" id="KW-0812">Transmembrane</keyword>
<feature type="transmembrane region" description="Helical" evidence="1">
    <location>
        <begin position="93"/>
        <end position="115"/>
    </location>
</feature>
<keyword evidence="3" id="KW-1185">Reference proteome</keyword>
<dbReference type="Proteomes" id="UP001550210">
    <property type="component" value="Unassembled WGS sequence"/>
</dbReference>
<keyword evidence="1" id="KW-1133">Transmembrane helix</keyword>